<sequence length="2516" mass="278438">MASLFAEHTPRREISDSSGRDPVAVVGFSFQFPGGCDTANAFWQTLVEKRNTGTEAPKERYSSESLFHPDTTRRGTVGFRGGHFLSCDVAKFDAPFFNISDTEAAALDPQQRMLLETAFRALENAGQVIDRVVGSNTSVFTGCFCDDWKFLSTKDAEQCASHTALGVTSSMLANRLSWFFNLKGSSSLMAIDLACKSLVSRNADMSLAAGCNLLVYPDNIHTLSNLGLLSPDSQSYPFDNRANGYARGDGFGVLVLKRRSDAIANNDIIRAVIRGTGSNQDGYTTSITHPSGNAQAELIMSTYSRAGLSLSKTRFVEAHGTGTPIGDPIELNAIGTTFKSHRSPDEPLYVGGVKSNIGHLGGASGIAGVIKTILVLEKGVIPPNANFVTLNPEIDLDFLRIRLPQVPTTWPSKGLRRASVNSFGFAGSNSHIILDDAYHYLLEAGLEGNHNTVCDPETPVVERFQIGVNGHSPQKSSAYAVKDVLSTPASLPRLLVLSASDKATLMSQIKAHTRFLRNTDAEHSLTVEFLHDLSYTLNERRNIFTWRSAAVVDSPEQIQCLESLLSNPQRSLDEPALCFVFAGQGAQYAGDQLRFFEKFDIFRDRLTKAEEYLLELGCKWRVRYELFKPKKESQIDNAEFSQPLSSIVQIALIDLLRSFGVYPKVVLGHSSGEIAAAYCLGAISAHSAIKLAYFRGYHAANLVLSGGHHGAMMAVSLSAQEMEPYLSELESETGRPRLAIACINSPKNVTISGERHQIDDLQRRLSQQGVFSRKLKVNVAYHSSSMQTISEQYFNSIGSLEKGTSPPHVVTMLSTVTCQWVPEQKLQHPQYWVNNMLLPVQFSAAVGNLTFEPHRQVWKRLDCSHMNHPKTTCFLEVGFHGALRGPLRDILSIVPGGSKVLYETVLVRNEPPLRSLFESLARLFCHGCTVDFRAVNGAKAVLSRAPKLLCNLPEYEFNHSKGYWEENRISKRYRLHPQGKLDLLGKPCPDWNKAEAKWRNFIRVSEMPWVEDHVINGEMIYPGAGMLVMAIEAAHQIAEPNREIEGFELKDIRFLSTLTIPRTSNGIETHLYLREVRDVTSSEIPWSEFRLFSFGREDWHENCRGAIRVQYKAQFDEKSGSFNRRDKKEAIEAYLARESTTMALDSHVFEHEGLYSCLRDSGFQFGPSFQRIRNGRFIDEQATADIELYEWPQGAFPQPHIVHPCSLDAMLHLALAALAKGGSAAIPTAVPSSCNNLWISKDGLSTTQAKSVRTCVWMVDSNARGSDYNLFVLDNVGNKVLAQGDGLRLTIVSRNTPSNADQSDENQICHQLRWKPDITFMTYEQLVFYCEQARLLELPVQEIYEDLTFVVVTALTGALKKLKDVDLSSLSIHHMHYFEWATKQLSRCRDGTLPCSKPEWSDFQSNEPYLLQKYHYVSKINNLGRAVVDTAHELPQILQGQTRALAHLYKSFLRGVNSFQTCFCVLVRFLDAVSHKGGHLKMLEIGLDPATRMLTEHEFAEYAKVDFKVFNANQDAASQGIESGGYDIIFAANILAFASDVDNAFQNLRNLLRTGGRLILYECTRPSALLRTFITSLFPGWGTRIQALDSVVWATALCKNGFAGIDLEIPDFPAPEFHENSIMIATAVSRTNSINGISKRVSQTSRVTIIADLRSEFQKGIVHRLQSIVSEDYGVMALSEATQMEGIGTTSFIFLDELEHEWLINLSEADYAALRKVLTTCKASLWVTNGGGVVPQSPASGVAHGLFRVLRSERPEYPLATLGLAVTGSITDNQISHIHRIFQSIIQYNDPSAQDQEFVEFDGQVDTCPPVRLSIDSIGVLDTLHFIEDDTYCKPLQPDEVEIQISAAGLNFRDILVALGRVPGSEYGSEAAGVVSRVGSLSLDISPGDRVVVAGVTLRTFVRAKSYKVLKIEDNMTFPEAASIPTQFCTAWQAIHELARIQEYESILIHTGAGGTGQAAIQVAQYIGATIYTTVGSESKKQLLIQEYGIPESHIFNSRDTSFAKGIMRITNGRGVDVILNSLAGDSLIASWECIAPYGRFIELGKKDILQNSKLPMRMFHHSTSFVCLDGFGFHQDQPKASRKIFEKVMWMFREGVLRPVKPLNVFPVNRVEDAFRSMQDGRSAGKFVLEMGKSMEIRATLRNMPTFSVNDHSTYVIAGGLGGLGRNVSRWLVDRGARHLLLLSRSGASTEPGQTLLGELKACGVQVQAPLCDVTKFELMKGVIEECSHQMPPIRGCVQGSMVLRDSTFNRMPYTDWRAGTDCKTIGSWNLHKLLPNNLDFFIMLSSASGVVGLHGQANYAAGNAYMDALAQYRVSIGLRATSLDLGALKDDGLLAENPDFLNRVLSYGALNGISRTYFNAIMDYYCNPSLPQQTPMQSQPIIGLGTGEDGIIKSRNPIFCNLKTDQHASSSSTSSSPDTQDWRSIFKAPADHDIASLITSALIEKLSKTNSSLQGEVDVVKPLVAYGVDSLLAVELRSWMAREFGADVALFEIQGVMGFERLGRVVAERSTFRE</sequence>
<proteinExistence type="predicted"/>
<keyword evidence="2" id="KW-1185">Reference proteome</keyword>
<name>A0ACB6QAL7_9PLEO</name>
<comment type="caution">
    <text evidence="1">The sequence shown here is derived from an EMBL/GenBank/DDBJ whole genome shotgun (WGS) entry which is preliminary data.</text>
</comment>
<gene>
    <name evidence="1" type="ORF">BDR25DRAFT_382768</name>
</gene>
<organism evidence="1 2">
    <name type="scientific">Lindgomyces ingoldianus</name>
    <dbReference type="NCBI Taxonomy" id="673940"/>
    <lineage>
        <taxon>Eukaryota</taxon>
        <taxon>Fungi</taxon>
        <taxon>Dikarya</taxon>
        <taxon>Ascomycota</taxon>
        <taxon>Pezizomycotina</taxon>
        <taxon>Dothideomycetes</taxon>
        <taxon>Pleosporomycetidae</taxon>
        <taxon>Pleosporales</taxon>
        <taxon>Lindgomycetaceae</taxon>
        <taxon>Lindgomyces</taxon>
    </lineage>
</organism>
<protein>
    <submittedName>
        <fullName evidence="1">Reducing type I polyketide synthase</fullName>
    </submittedName>
</protein>
<dbReference type="Proteomes" id="UP000799755">
    <property type="component" value="Unassembled WGS sequence"/>
</dbReference>
<evidence type="ECO:0000313" key="1">
    <source>
        <dbReference type="EMBL" id="KAF2464008.1"/>
    </source>
</evidence>
<reference evidence="1" key="1">
    <citation type="journal article" date="2020" name="Stud. Mycol.">
        <title>101 Dothideomycetes genomes: a test case for predicting lifestyles and emergence of pathogens.</title>
        <authorList>
            <person name="Haridas S."/>
            <person name="Albert R."/>
            <person name="Binder M."/>
            <person name="Bloem J."/>
            <person name="Labutti K."/>
            <person name="Salamov A."/>
            <person name="Andreopoulos B."/>
            <person name="Baker S."/>
            <person name="Barry K."/>
            <person name="Bills G."/>
            <person name="Bluhm B."/>
            <person name="Cannon C."/>
            <person name="Castanera R."/>
            <person name="Culley D."/>
            <person name="Daum C."/>
            <person name="Ezra D."/>
            <person name="Gonzalez J."/>
            <person name="Henrissat B."/>
            <person name="Kuo A."/>
            <person name="Liang C."/>
            <person name="Lipzen A."/>
            <person name="Lutzoni F."/>
            <person name="Magnuson J."/>
            <person name="Mondo S."/>
            <person name="Nolan M."/>
            <person name="Ohm R."/>
            <person name="Pangilinan J."/>
            <person name="Park H.-J."/>
            <person name="Ramirez L."/>
            <person name="Alfaro M."/>
            <person name="Sun H."/>
            <person name="Tritt A."/>
            <person name="Yoshinaga Y."/>
            <person name="Zwiers L.-H."/>
            <person name="Turgeon B."/>
            <person name="Goodwin S."/>
            <person name="Spatafora J."/>
            <person name="Crous P."/>
            <person name="Grigoriev I."/>
        </authorList>
    </citation>
    <scope>NUCLEOTIDE SEQUENCE</scope>
    <source>
        <strain evidence="1">ATCC 200398</strain>
    </source>
</reference>
<evidence type="ECO:0000313" key="2">
    <source>
        <dbReference type="Proteomes" id="UP000799755"/>
    </source>
</evidence>
<accession>A0ACB6QAL7</accession>
<dbReference type="EMBL" id="MU003541">
    <property type="protein sequence ID" value="KAF2464008.1"/>
    <property type="molecule type" value="Genomic_DNA"/>
</dbReference>